<sequence>MDGVGAAVRSGKMRHALLVRADGEGGAIRGGAAQCQEDPGSGAGEAKAVSSTYKTLQDAQQHPSCLGN</sequence>
<reference evidence="2" key="1">
    <citation type="journal article" date="2022" name="bioRxiv">
        <title>Sequencing and chromosome-scale assembly of the giantPleurodeles waltlgenome.</title>
        <authorList>
            <person name="Brown T."/>
            <person name="Elewa A."/>
            <person name="Iarovenko S."/>
            <person name="Subramanian E."/>
            <person name="Araus A.J."/>
            <person name="Petzold A."/>
            <person name="Susuki M."/>
            <person name="Suzuki K.-i.T."/>
            <person name="Hayashi T."/>
            <person name="Toyoda A."/>
            <person name="Oliveira C."/>
            <person name="Osipova E."/>
            <person name="Leigh N.D."/>
            <person name="Simon A."/>
            <person name="Yun M.H."/>
        </authorList>
    </citation>
    <scope>NUCLEOTIDE SEQUENCE</scope>
    <source>
        <strain evidence="2">20211129_DDA</strain>
        <tissue evidence="2">Liver</tissue>
    </source>
</reference>
<gene>
    <name evidence="2" type="ORF">NDU88_001161</name>
</gene>
<evidence type="ECO:0000256" key="1">
    <source>
        <dbReference type="SAM" id="MobiDB-lite"/>
    </source>
</evidence>
<dbReference type="Proteomes" id="UP001066276">
    <property type="component" value="Chromosome 4_2"/>
</dbReference>
<evidence type="ECO:0000313" key="3">
    <source>
        <dbReference type="Proteomes" id="UP001066276"/>
    </source>
</evidence>
<accession>A0AAV7S7A0</accession>
<feature type="compositionally biased region" description="Polar residues" evidence="1">
    <location>
        <begin position="49"/>
        <end position="68"/>
    </location>
</feature>
<keyword evidence="3" id="KW-1185">Reference proteome</keyword>
<name>A0AAV7S7A0_PLEWA</name>
<organism evidence="2 3">
    <name type="scientific">Pleurodeles waltl</name>
    <name type="common">Iberian ribbed newt</name>
    <dbReference type="NCBI Taxonomy" id="8319"/>
    <lineage>
        <taxon>Eukaryota</taxon>
        <taxon>Metazoa</taxon>
        <taxon>Chordata</taxon>
        <taxon>Craniata</taxon>
        <taxon>Vertebrata</taxon>
        <taxon>Euteleostomi</taxon>
        <taxon>Amphibia</taxon>
        <taxon>Batrachia</taxon>
        <taxon>Caudata</taxon>
        <taxon>Salamandroidea</taxon>
        <taxon>Salamandridae</taxon>
        <taxon>Pleurodelinae</taxon>
        <taxon>Pleurodeles</taxon>
    </lineage>
</organism>
<comment type="caution">
    <text evidence="2">The sequence shown here is derived from an EMBL/GenBank/DDBJ whole genome shotgun (WGS) entry which is preliminary data.</text>
</comment>
<proteinExistence type="predicted"/>
<dbReference type="EMBL" id="JANPWB010000008">
    <property type="protein sequence ID" value="KAJ1160666.1"/>
    <property type="molecule type" value="Genomic_DNA"/>
</dbReference>
<evidence type="ECO:0000313" key="2">
    <source>
        <dbReference type="EMBL" id="KAJ1160666.1"/>
    </source>
</evidence>
<feature type="region of interest" description="Disordered" evidence="1">
    <location>
        <begin position="27"/>
        <end position="68"/>
    </location>
</feature>
<dbReference type="AlphaFoldDB" id="A0AAV7S7A0"/>
<protein>
    <submittedName>
        <fullName evidence="2">Uncharacterized protein</fullName>
    </submittedName>
</protein>